<dbReference type="RefSeq" id="WP_189670118.1">
    <property type="nucleotide sequence ID" value="NZ_BNAS01000004.1"/>
</dbReference>
<dbReference type="AlphaFoldDB" id="A0A919FZ70"/>
<accession>A0A919FZ70</accession>
<keyword evidence="1" id="KW-0472">Membrane</keyword>
<reference evidence="2" key="2">
    <citation type="submission" date="2020-09" db="EMBL/GenBank/DDBJ databases">
        <authorList>
            <person name="Sun Q."/>
            <person name="Zhou Y."/>
        </authorList>
    </citation>
    <scope>NUCLEOTIDE SEQUENCE</scope>
    <source>
        <strain evidence="2">CGMCC 4.7398</strain>
    </source>
</reference>
<keyword evidence="1" id="KW-0812">Transmembrane</keyword>
<keyword evidence="3" id="KW-1185">Reference proteome</keyword>
<feature type="transmembrane region" description="Helical" evidence="1">
    <location>
        <begin position="12"/>
        <end position="35"/>
    </location>
</feature>
<name>A0A919FZ70_9MICO</name>
<proteinExistence type="predicted"/>
<evidence type="ECO:0000313" key="2">
    <source>
        <dbReference type="EMBL" id="GHH75110.1"/>
    </source>
</evidence>
<dbReference type="Proteomes" id="UP000627369">
    <property type="component" value="Unassembled WGS sequence"/>
</dbReference>
<evidence type="ECO:0000256" key="1">
    <source>
        <dbReference type="SAM" id="Phobius"/>
    </source>
</evidence>
<feature type="transmembrane region" description="Helical" evidence="1">
    <location>
        <begin position="41"/>
        <end position="61"/>
    </location>
</feature>
<evidence type="ECO:0000313" key="3">
    <source>
        <dbReference type="Proteomes" id="UP000627369"/>
    </source>
</evidence>
<gene>
    <name evidence="2" type="ORF">GCM10017772_30640</name>
</gene>
<protein>
    <submittedName>
        <fullName evidence="2">Uncharacterized protein</fullName>
    </submittedName>
</protein>
<keyword evidence="1" id="KW-1133">Transmembrane helix</keyword>
<dbReference type="EMBL" id="BNAS01000004">
    <property type="protein sequence ID" value="GHH75110.1"/>
    <property type="molecule type" value="Genomic_DNA"/>
</dbReference>
<organism evidence="2 3">
    <name type="scientific">Promicromonospora soli</name>
    <dbReference type="NCBI Taxonomy" id="2035533"/>
    <lineage>
        <taxon>Bacteria</taxon>
        <taxon>Bacillati</taxon>
        <taxon>Actinomycetota</taxon>
        <taxon>Actinomycetes</taxon>
        <taxon>Micrococcales</taxon>
        <taxon>Promicromonosporaceae</taxon>
        <taxon>Promicromonospora</taxon>
    </lineage>
</organism>
<reference evidence="2" key="1">
    <citation type="journal article" date="2014" name="Int. J. Syst. Evol. Microbiol.">
        <title>Complete genome sequence of Corynebacterium casei LMG S-19264T (=DSM 44701T), isolated from a smear-ripened cheese.</title>
        <authorList>
            <consortium name="US DOE Joint Genome Institute (JGI-PGF)"/>
            <person name="Walter F."/>
            <person name="Albersmeier A."/>
            <person name="Kalinowski J."/>
            <person name="Ruckert C."/>
        </authorList>
    </citation>
    <scope>NUCLEOTIDE SEQUENCE</scope>
    <source>
        <strain evidence="2">CGMCC 4.7398</strain>
    </source>
</reference>
<comment type="caution">
    <text evidence="2">The sequence shown here is derived from an EMBL/GenBank/DDBJ whole genome shotgun (WGS) entry which is preliminary data.</text>
</comment>
<sequence length="176" mass="18972">MRLGLGRRGAWWVWSAGFVAFGALEALVLHLLGGALLPRPAALTLDVVVDVLTLAVLFAFVSPLWSAHTVTDDGTARLRFGMLGSIVVRPGDIARARPFTPTAARPAEVGVGFDDETCRLTLVRSPESPLVFASFTRPVPARIQLFRRVLAAECLVSTDDARRLVAALGQDEPYHA</sequence>